<proteinExistence type="predicted"/>
<dbReference type="InterPro" id="IPR019853">
    <property type="entry name" value="GldB-like"/>
</dbReference>
<dbReference type="PROSITE" id="PS51257">
    <property type="entry name" value="PROKAR_LIPOPROTEIN"/>
    <property type="match status" value="1"/>
</dbReference>
<organism evidence="1 2">
    <name type="scientific">Aureibacter tunicatorum</name>
    <dbReference type="NCBI Taxonomy" id="866807"/>
    <lineage>
        <taxon>Bacteria</taxon>
        <taxon>Pseudomonadati</taxon>
        <taxon>Bacteroidota</taxon>
        <taxon>Cytophagia</taxon>
        <taxon>Cytophagales</taxon>
        <taxon>Persicobacteraceae</taxon>
        <taxon>Aureibacter</taxon>
    </lineage>
</organism>
<comment type="caution">
    <text evidence="1">The sequence shown here is derived from an EMBL/GenBank/DDBJ whole genome shotgun (WGS) entry which is preliminary data.</text>
</comment>
<dbReference type="Pfam" id="PF25594">
    <property type="entry name" value="GldB_lipo"/>
    <property type="match status" value="1"/>
</dbReference>
<sequence length="338" mass="38589">MTNSKYTLNTKLFLWLALCIITLQSCDKGSPCENKPDLSNIDIKLNFIALEDQMMKLSDSSQVDSFAKQHPIIAQEFLNRAEYNSTNDFNVGVSELFSNPHIDTLHQEAKQYVTDVIDLKSELEEAFKMIKYNYPQFEAPTVKTVVSGLGKDLFISDSLIVIGLDYYIGENAKYKPIGLPKYVLKRFQREYIVPSIVLLISNKFNASNLNDKTLLAEMIYYGKSYQFAKEILPCTPDSVILGYTAQDIQGAEENQHIIWANIIENEMLYSTSHVDKGRFINERPKTLEIGPKCPGRIGHFIGWKIIQNYTNESPESLSKMMEHMDAPSMFKKSKYKPS</sequence>
<keyword evidence="2" id="KW-1185">Reference proteome</keyword>
<protein>
    <submittedName>
        <fullName evidence="1">Gliding motility-associated lipoprotein GldB</fullName>
    </submittedName>
</protein>
<evidence type="ECO:0000313" key="2">
    <source>
        <dbReference type="Proteomes" id="UP001185092"/>
    </source>
</evidence>
<dbReference type="AlphaFoldDB" id="A0AAE3XJS6"/>
<name>A0AAE3XJS6_9BACT</name>
<reference evidence="1" key="1">
    <citation type="submission" date="2023-07" db="EMBL/GenBank/DDBJ databases">
        <title>Genomic Encyclopedia of Type Strains, Phase IV (KMG-IV): sequencing the most valuable type-strain genomes for metagenomic binning, comparative biology and taxonomic classification.</title>
        <authorList>
            <person name="Goeker M."/>
        </authorList>
    </citation>
    <scope>NUCLEOTIDE SEQUENCE</scope>
    <source>
        <strain evidence="1">DSM 26174</strain>
    </source>
</reference>
<evidence type="ECO:0000313" key="1">
    <source>
        <dbReference type="EMBL" id="MDR6237240.1"/>
    </source>
</evidence>
<dbReference type="EMBL" id="JAVDQD010000001">
    <property type="protein sequence ID" value="MDR6237240.1"/>
    <property type="molecule type" value="Genomic_DNA"/>
</dbReference>
<accession>A0AAE3XJS6</accession>
<gene>
    <name evidence="1" type="ORF">HNQ88_000216</name>
</gene>
<keyword evidence="1" id="KW-0449">Lipoprotein</keyword>
<dbReference type="Proteomes" id="UP001185092">
    <property type="component" value="Unassembled WGS sequence"/>
</dbReference>
<dbReference type="RefSeq" id="WP_309936687.1">
    <property type="nucleotide sequence ID" value="NZ_AP025305.1"/>
</dbReference>